<sequence>MTAAFSTDFTIFGMYVDRKRICSHLREIDVARLCDIPRDDVRRAIHGKSISTESFLALCEWLERSPSFFDSNELATRREVYP</sequence>
<protein>
    <recommendedName>
        <fullName evidence="3">XRE family transcriptional regulator</fullName>
    </recommendedName>
</protein>
<dbReference type="AlphaFoldDB" id="M5JRB9"/>
<dbReference type="Proteomes" id="UP000011971">
    <property type="component" value="Unassembled WGS sequence"/>
</dbReference>
<evidence type="ECO:0000313" key="2">
    <source>
        <dbReference type="Proteomes" id="UP000011971"/>
    </source>
</evidence>
<gene>
    <name evidence="1" type="ORF">D584_04893</name>
</gene>
<dbReference type="RefSeq" id="WP_006470843.1">
    <property type="nucleotide sequence ID" value="NZ_AOGE01000011.1"/>
</dbReference>
<proteinExistence type="predicted"/>
<organism evidence="1 2">
    <name type="scientific">Brucella intermedia M86</name>
    <dbReference type="NCBI Taxonomy" id="1234597"/>
    <lineage>
        <taxon>Bacteria</taxon>
        <taxon>Pseudomonadati</taxon>
        <taxon>Pseudomonadota</taxon>
        <taxon>Alphaproteobacteria</taxon>
        <taxon>Hyphomicrobiales</taxon>
        <taxon>Brucellaceae</taxon>
        <taxon>Brucella/Ochrobactrum group</taxon>
        <taxon>Brucella</taxon>
    </lineage>
</organism>
<dbReference type="PATRIC" id="fig|1234597.4.peg.1016"/>
<dbReference type="EMBL" id="AOGE01000011">
    <property type="protein sequence ID" value="ELT50253.1"/>
    <property type="molecule type" value="Genomic_DNA"/>
</dbReference>
<dbReference type="GO" id="GO:0003677">
    <property type="term" value="F:DNA binding"/>
    <property type="evidence" value="ECO:0007669"/>
    <property type="project" value="InterPro"/>
</dbReference>
<dbReference type="SUPFAM" id="SSF47413">
    <property type="entry name" value="lambda repressor-like DNA-binding domains"/>
    <property type="match status" value="1"/>
</dbReference>
<reference evidence="1 2" key="1">
    <citation type="journal article" date="2013" name="Gut Pathog.">
        <title>Draft genome of Ochrobactrum intermedium strain M86 isolated from non-ulcer dyspeptic individual from India.</title>
        <authorList>
            <person name="Kulkarni G."/>
            <person name="Dhotre D."/>
            <person name="Dharne M."/>
            <person name="Shetty S."/>
            <person name="Chowdhury S."/>
            <person name="Misra V."/>
            <person name="Misra S."/>
            <person name="Patole M."/>
            <person name="Shouche Y."/>
        </authorList>
    </citation>
    <scope>NUCLEOTIDE SEQUENCE [LARGE SCALE GENOMIC DNA]</scope>
    <source>
        <strain evidence="1 2">M86</strain>
    </source>
</reference>
<comment type="caution">
    <text evidence="1">The sequence shown here is derived from an EMBL/GenBank/DDBJ whole genome shotgun (WGS) entry which is preliminary data.</text>
</comment>
<accession>M5JRB9</accession>
<evidence type="ECO:0000313" key="1">
    <source>
        <dbReference type="EMBL" id="ELT50253.1"/>
    </source>
</evidence>
<evidence type="ECO:0008006" key="3">
    <source>
        <dbReference type="Google" id="ProtNLM"/>
    </source>
</evidence>
<name>M5JRB9_9HYPH</name>
<dbReference type="InterPro" id="IPR010982">
    <property type="entry name" value="Lambda_DNA-bd_dom_sf"/>
</dbReference>